<gene>
    <name evidence="1" type="ORF">MLD38_014035</name>
</gene>
<keyword evidence="2" id="KW-1185">Reference proteome</keyword>
<reference evidence="2" key="1">
    <citation type="journal article" date="2023" name="Front. Plant Sci.">
        <title>Chromosomal-level genome assembly of Melastoma candidum provides insights into trichome evolution.</title>
        <authorList>
            <person name="Zhong Y."/>
            <person name="Wu W."/>
            <person name="Sun C."/>
            <person name="Zou P."/>
            <person name="Liu Y."/>
            <person name="Dai S."/>
            <person name="Zhou R."/>
        </authorList>
    </citation>
    <scope>NUCLEOTIDE SEQUENCE [LARGE SCALE GENOMIC DNA]</scope>
</reference>
<evidence type="ECO:0000313" key="1">
    <source>
        <dbReference type="EMBL" id="KAI4376250.1"/>
    </source>
</evidence>
<name>A0ACB9RC27_9MYRT</name>
<dbReference type="EMBL" id="CM042883">
    <property type="protein sequence ID" value="KAI4376250.1"/>
    <property type="molecule type" value="Genomic_DNA"/>
</dbReference>
<organism evidence="1 2">
    <name type="scientific">Melastoma candidum</name>
    <dbReference type="NCBI Taxonomy" id="119954"/>
    <lineage>
        <taxon>Eukaryota</taxon>
        <taxon>Viridiplantae</taxon>
        <taxon>Streptophyta</taxon>
        <taxon>Embryophyta</taxon>
        <taxon>Tracheophyta</taxon>
        <taxon>Spermatophyta</taxon>
        <taxon>Magnoliopsida</taxon>
        <taxon>eudicotyledons</taxon>
        <taxon>Gunneridae</taxon>
        <taxon>Pentapetalae</taxon>
        <taxon>rosids</taxon>
        <taxon>malvids</taxon>
        <taxon>Myrtales</taxon>
        <taxon>Melastomataceae</taxon>
        <taxon>Melastomatoideae</taxon>
        <taxon>Melastomateae</taxon>
        <taxon>Melastoma</taxon>
    </lineage>
</organism>
<sequence>MRSFLTEHGISVRISCPYIPPQNGVAERRHQHLVTLARTSLLQSHLQTSFWTDAVCTVNHVINRLPLSSINYATLFSLINGHTPDYSLLRPFGCLCFPYTGYLTRHKLSVKVVSCVFLGYSDSHKGYRCYDPITERLYISCHVRFQEDTFPYRDLLLRHPTTSPDDSGAVQIPFLLPVPNSQPVQDVTPTALVPPATSSASIGSITSLQTTHLPSPSVTARIVDAHSSTAAPSSTITIDAAAPPSWHPMSQSNTSLFYLYTTTLTILLLLYVDDMLLIRADCHKLDALVAALSSHFALKDLSFPSHFLDVHIESFARASFSPKLTTPSNCCKIIILYLTMTRPDIAFSVNQLSQFLHSPTTEHACAAKRILRYLKGSSTIGRPLLKTDLTRLTTYADVDWAGCPATNRSTTGYAVFLCSTSLSWRSKKQPTVSRSSNEAEYRALAYAAVEIMWISSLCREIGLSLADR</sequence>
<comment type="caution">
    <text evidence="1">The sequence shown here is derived from an EMBL/GenBank/DDBJ whole genome shotgun (WGS) entry which is preliminary data.</text>
</comment>
<protein>
    <submittedName>
        <fullName evidence="1">Uncharacterized protein</fullName>
    </submittedName>
</protein>
<dbReference type="Proteomes" id="UP001057402">
    <property type="component" value="Chromosome 4"/>
</dbReference>
<proteinExistence type="predicted"/>
<evidence type="ECO:0000313" key="2">
    <source>
        <dbReference type="Proteomes" id="UP001057402"/>
    </source>
</evidence>
<accession>A0ACB9RC27</accession>